<comment type="subcellular location">
    <subcellularLocation>
        <location evidence="1">Cytoplasm</location>
        <location evidence="1">Cytoskeleton</location>
    </subcellularLocation>
</comment>
<evidence type="ECO:0000256" key="2">
    <source>
        <dbReference type="ARBA" id="ARBA00011375"/>
    </source>
</evidence>
<evidence type="ECO:0000256" key="3">
    <source>
        <dbReference type="ARBA" id="ARBA00022490"/>
    </source>
</evidence>
<evidence type="ECO:0000313" key="11">
    <source>
        <dbReference type="Proteomes" id="UP000324611"/>
    </source>
</evidence>
<evidence type="ECO:0000256" key="1">
    <source>
        <dbReference type="ARBA" id="ARBA00004245"/>
    </source>
</evidence>
<evidence type="ECO:0000256" key="4">
    <source>
        <dbReference type="ARBA" id="ARBA00022737"/>
    </source>
</evidence>
<dbReference type="GO" id="GO:0008017">
    <property type="term" value="F:microtubule binding"/>
    <property type="evidence" value="ECO:0007669"/>
    <property type="project" value="TreeGrafter"/>
</dbReference>
<dbReference type="RefSeq" id="WP_149840852.1">
    <property type="nucleotide sequence ID" value="NZ_VUOC01000004.1"/>
</dbReference>
<dbReference type="PANTHER" id="PTHR16056">
    <property type="entry name" value="REGULATOR OF MICROTUBULE DYNAMICS PROTEIN"/>
    <property type="match status" value="1"/>
</dbReference>
<proteinExistence type="predicted"/>
<keyword evidence="4" id="KW-0677">Repeat</keyword>
<evidence type="ECO:0000256" key="8">
    <source>
        <dbReference type="ARBA" id="ARBA00041958"/>
    </source>
</evidence>
<dbReference type="SUPFAM" id="SSF48452">
    <property type="entry name" value="TPR-like"/>
    <property type="match status" value="1"/>
</dbReference>
<dbReference type="InterPro" id="IPR011990">
    <property type="entry name" value="TPR-like_helical_dom_sf"/>
</dbReference>
<dbReference type="Proteomes" id="UP000324611">
    <property type="component" value="Unassembled WGS sequence"/>
</dbReference>
<evidence type="ECO:0000256" key="5">
    <source>
        <dbReference type="ARBA" id="ARBA00022803"/>
    </source>
</evidence>
<sequence>MAHKILAAVFALLVSTGALNAQSVDEMIDQAKQLEKQMKEADALAKYKEVLKVEPAQLSALVEASELSSREGNRQKEKDDKTRYFNEAKDYAQEALNQAPNNADANYAMAVAMGRLALISGAKDKVAASREVKKYAELAIKFNPNYAQAYHVLGKWNYEVANLNFIEKNAAKALFGGLPDGTLQQAIDNYEKCKKLDPGFILNYYELARAYNKNDQQTQAMEVLRKAVALRAIYQDDPAIKADCKKMLEEMQ</sequence>
<dbReference type="Gene3D" id="1.25.40.10">
    <property type="entry name" value="Tetratricopeptide repeat domain"/>
    <property type="match status" value="2"/>
</dbReference>
<organism evidence="10 11">
    <name type="scientific">Chitinophaga agrisoli</name>
    <dbReference type="NCBI Taxonomy" id="2607653"/>
    <lineage>
        <taxon>Bacteria</taxon>
        <taxon>Pseudomonadati</taxon>
        <taxon>Bacteroidota</taxon>
        <taxon>Chitinophagia</taxon>
        <taxon>Chitinophagales</taxon>
        <taxon>Chitinophagaceae</taxon>
        <taxon>Chitinophaga</taxon>
    </lineage>
</organism>
<keyword evidence="11" id="KW-1185">Reference proteome</keyword>
<keyword evidence="5" id="KW-0802">TPR repeat</keyword>
<accession>A0A5B2VJD9</accession>
<dbReference type="InterPro" id="IPR049039">
    <property type="entry name" value="RMD1-3_a_helical_rpt"/>
</dbReference>
<reference evidence="10 11" key="2">
    <citation type="submission" date="2019-09" db="EMBL/GenBank/DDBJ databases">
        <authorList>
            <person name="Jin C."/>
        </authorList>
    </citation>
    <scope>NUCLEOTIDE SEQUENCE [LARGE SCALE GENOMIC DNA]</scope>
    <source>
        <strain evidence="10 11">BN140078</strain>
    </source>
</reference>
<dbReference type="Pfam" id="PF21033">
    <property type="entry name" value="RMD1-3"/>
    <property type="match status" value="1"/>
</dbReference>
<keyword evidence="3" id="KW-0963">Cytoplasm</keyword>
<dbReference type="PANTHER" id="PTHR16056:SF16">
    <property type="entry name" value="REGULATOR OF MICROTUBULE DYNAMICS PROTEIN 1"/>
    <property type="match status" value="1"/>
</dbReference>
<evidence type="ECO:0000256" key="9">
    <source>
        <dbReference type="SAM" id="SignalP"/>
    </source>
</evidence>
<comment type="subunit">
    <text evidence="2">Interacts with microtubules.</text>
</comment>
<dbReference type="GO" id="GO:0005876">
    <property type="term" value="C:spindle microtubule"/>
    <property type="evidence" value="ECO:0007669"/>
    <property type="project" value="TreeGrafter"/>
</dbReference>
<evidence type="ECO:0000256" key="7">
    <source>
        <dbReference type="ARBA" id="ARBA00039966"/>
    </source>
</evidence>
<reference evidence="10 11" key="1">
    <citation type="submission" date="2019-09" db="EMBL/GenBank/DDBJ databases">
        <title>Chitinophaga ginsengihumi sp. nov., isolated from soil of ginseng rhizosphere.</title>
        <authorList>
            <person name="Lee J."/>
        </authorList>
    </citation>
    <scope>NUCLEOTIDE SEQUENCE [LARGE SCALE GENOMIC DNA]</scope>
    <source>
        <strain evidence="10 11">BN140078</strain>
    </source>
</reference>
<evidence type="ECO:0000313" key="10">
    <source>
        <dbReference type="EMBL" id="KAA2239673.1"/>
    </source>
</evidence>
<feature type="signal peptide" evidence="9">
    <location>
        <begin position="1"/>
        <end position="21"/>
    </location>
</feature>
<protein>
    <recommendedName>
        <fullName evidence="7">Regulator of microtubule dynamics protein 1</fullName>
    </recommendedName>
    <alternativeName>
        <fullName evidence="8">Protein FAM82B</fullName>
    </alternativeName>
</protein>
<gene>
    <name evidence="10" type="ORF">F0L74_26130</name>
</gene>
<dbReference type="AlphaFoldDB" id="A0A5B2VJD9"/>
<name>A0A5B2VJD9_9BACT</name>
<feature type="chain" id="PRO_5023108274" description="Regulator of microtubule dynamics protein 1" evidence="9">
    <location>
        <begin position="22"/>
        <end position="252"/>
    </location>
</feature>
<comment type="caution">
    <text evidence="10">The sequence shown here is derived from an EMBL/GenBank/DDBJ whole genome shotgun (WGS) entry which is preliminary data.</text>
</comment>
<dbReference type="EMBL" id="VUOC01000004">
    <property type="protein sequence ID" value="KAA2239673.1"/>
    <property type="molecule type" value="Genomic_DNA"/>
</dbReference>
<dbReference type="GO" id="GO:0097431">
    <property type="term" value="C:mitotic spindle pole"/>
    <property type="evidence" value="ECO:0007669"/>
    <property type="project" value="TreeGrafter"/>
</dbReference>
<keyword evidence="6" id="KW-0206">Cytoskeleton</keyword>
<dbReference type="GO" id="GO:0005737">
    <property type="term" value="C:cytoplasm"/>
    <property type="evidence" value="ECO:0007669"/>
    <property type="project" value="TreeGrafter"/>
</dbReference>
<keyword evidence="9" id="KW-0732">Signal</keyword>
<evidence type="ECO:0000256" key="6">
    <source>
        <dbReference type="ARBA" id="ARBA00023212"/>
    </source>
</evidence>